<gene>
    <name evidence="5" type="ORF">BDP27DRAFT_1266519</name>
</gene>
<dbReference type="Pfam" id="PF16201">
    <property type="entry name" value="NopRA1"/>
    <property type="match status" value="1"/>
</dbReference>
<keyword evidence="6" id="KW-1185">Reference proteome</keyword>
<evidence type="ECO:0000313" key="5">
    <source>
        <dbReference type="EMBL" id="KAF9068316.1"/>
    </source>
</evidence>
<evidence type="ECO:0000256" key="1">
    <source>
        <dbReference type="SAM" id="MobiDB-lite"/>
    </source>
</evidence>
<evidence type="ECO:0000259" key="3">
    <source>
        <dbReference type="Pfam" id="PF16201"/>
    </source>
</evidence>
<dbReference type="InterPro" id="IPR032436">
    <property type="entry name" value="URB1_C"/>
</dbReference>
<dbReference type="InterPro" id="IPR021714">
    <property type="entry name" value="URB1_N"/>
</dbReference>
<evidence type="ECO:0000259" key="4">
    <source>
        <dbReference type="Pfam" id="PF26140"/>
    </source>
</evidence>
<dbReference type="InterPro" id="IPR059018">
    <property type="entry name" value="HEAT_URB1"/>
</dbReference>
<accession>A0A9P5PM56</accession>
<comment type="caution">
    <text evidence="5">The sequence shown here is derived from an EMBL/GenBank/DDBJ whole genome shotgun (WGS) entry which is preliminary data.</text>
</comment>
<dbReference type="InterPro" id="IPR016024">
    <property type="entry name" value="ARM-type_fold"/>
</dbReference>
<dbReference type="GO" id="GO:0000466">
    <property type="term" value="P:maturation of 5.8S rRNA from tricistronic rRNA transcript (SSU-rRNA, 5.8S rRNA, LSU-rRNA)"/>
    <property type="evidence" value="ECO:0007669"/>
    <property type="project" value="TreeGrafter"/>
</dbReference>
<dbReference type="SUPFAM" id="SSF48371">
    <property type="entry name" value="ARM repeat"/>
    <property type="match status" value="1"/>
</dbReference>
<dbReference type="PANTHER" id="PTHR13500:SF0">
    <property type="entry name" value="NUCLEOLAR PRE-RIBOSOMAL-ASSOCIATED PROTEIN 1"/>
    <property type="match status" value="1"/>
</dbReference>
<feature type="domain" description="URB1 central HEAT repeat" evidence="4">
    <location>
        <begin position="784"/>
        <end position="917"/>
    </location>
</feature>
<dbReference type="GO" id="GO:0000463">
    <property type="term" value="P:maturation of LSU-rRNA from tricistronic rRNA transcript (SSU-rRNA, 5.8S rRNA, LSU-rRNA)"/>
    <property type="evidence" value="ECO:0007669"/>
    <property type="project" value="TreeGrafter"/>
</dbReference>
<dbReference type="GO" id="GO:0005730">
    <property type="term" value="C:nucleolus"/>
    <property type="evidence" value="ECO:0007669"/>
    <property type="project" value="TreeGrafter"/>
</dbReference>
<dbReference type="Proteomes" id="UP000772434">
    <property type="component" value="Unassembled WGS sequence"/>
</dbReference>
<evidence type="ECO:0000313" key="6">
    <source>
        <dbReference type="Proteomes" id="UP000772434"/>
    </source>
</evidence>
<dbReference type="InterPro" id="IPR039844">
    <property type="entry name" value="URB1"/>
</dbReference>
<protein>
    <submittedName>
        <fullName evidence="5">Ribosome 60S biogenesis N-terminal-domain-containing protein</fullName>
    </submittedName>
</protein>
<organism evidence="5 6">
    <name type="scientific">Rhodocollybia butyracea</name>
    <dbReference type="NCBI Taxonomy" id="206335"/>
    <lineage>
        <taxon>Eukaryota</taxon>
        <taxon>Fungi</taxon>
        <taxon>Dikarya</taxon>
        <taxon>Basidiomycota</taxon>
        <taxon>Agaricomycotina</taxon>
        <taxon>Agaricomycetes</taxon>
        <taxon>Agaricomycetidae</taxon>
        <taxon>Agaricales</taxon>
        <taxon>Marasmiineae</taxon>
        <taxon>Omphalotaceae</taxon>
        <taxon>Rhodocollybia</taxon>
    </lineage>
</organism>
<name>A0A9P5PM56_9AGAR</name>
<evidence type="ECO:0000259" key="2">
    <source>
        <dbReference type="Pfam" id="PF11707"/>
    </source>
</evidence>
<feature type="region of interest" description="Disordered" evidence="1">
    <location>
        <begin position="537"/>
        <end position="557"/>
    </location>
</feature>
<dbReference type="OrthoDB" id="72892at2759"/>
<dbReference type="PANTHER" id="PTHR13500">
    <property type="entry name" value="NUCLEOLAR PRERIBOSOMAL-ASSOCIATED PROTEIN 1"/>
    <property type="match status" value="1"/>
</dbReference>
<feature type="domain" description="URB1 N-terminal" evidence="2">
    <location>
        <begin position="75"/>
        <end position="473"/>
    </location>
</feature>
<sequence length="2144" mass="238197">MSAGPSQKKHLKPDAFPEVHLTFKTPAEIDKALTSQGNVDQVIRVLSSLQSQFQHPGAQQSLLKQWFQSTSAEALLTLWDYLEGEGAYGKVLSMLISLLTTILRHSSSSSESDKRLARSLLSAPRVAQLNAYLAGKSASKNGSSSQNAVLVAETLNLLAALTVWDPKTVLESIRWDIDAISRILRSNRRKDGKGKGREKTHRYTESRSRAALLSLITCMLGQDVPARVKSAFLALGTPTLTLLQTILSGLGDSYEGNEYVFSYGQIRNLLETIYAGIWCDKRIPRNTKVAIFAFGQASNVGKDESAWRGRVAGDKLWKGLLAVYVRTEPESFRSDNSEENMVQDDDGIPADLVHHFLLAICTRPGQGVCFRDKGWYPSNHSDKISYDDVVDLGATHSNVPYADEDSQSNHHKFNIHNPLLLRVLRLLSPSADPRQQELAARILEACPELVASCGEIVSGGSGALDPRLNARWIVAMAWYGRVVALPVPEDMFYLPQSDSGGVRERTPRVTPPPLRSVVESVVPSFTGGGTKTSLTKALSAGGGIEKPTSVQDSKTGSGLGLVQHTTALTLCRCLEKYTQVRSALLRAARAAGEEEQRIEEANVGGGKSTGSWTRRLAEVTREVRARVPDVQVILAFLKRIEAASSELESSSNSSKTLNSTALALLSESAHRLVWLYHACFASMSEEGLGNFDAGGLVASLTLFSAKEPKGSDEDVEGDAATELDGLKTMKDVHILRTLYLGANGDFASRVFTKAGTHKHTYLHILLRAFARGSLPQPGKKSGHAVLQDEIHRLLVQVLSNSILFRRDDNRYRGGSRDEVRIWLAALAESKDVSDADAIVAFLDECAQRYMRTPERYLDALDQIREANMSTFEERTYGGLSSPFLVTLLEQLEYKLLASSTQRHSALETVISSLSHVLALVSFMRGLFVRLVACCEPRALPVLKALAEKICINEVKEDNGTIQAEAMDLRTMLRFTHLYHFRDSTTKEYGETFETLYVTSTVARLGDPSWHSTLVEKMFMDANDAEKSTLSNTLRVVRLISHSIAAATSSQPDVNLSSSIINSLLILLTLVMVKSSEIQTMSLLERQLLKEYVFAENEVLQELWLDTKRSSVHGAIGVLLQGSFLNPGDPADRTILGNITEHWVAYLRRELQTVKNLPTKDTQLTLALVWLQYAHPLVLCELFDTAYACRSEAKSTTTATVVIMATLDSLKVHARIAFDGGSDIVSDSDSLAIAAQLRSRFSIFLSLSLEQSNSRVQSLDHQTLDELILYTLQSRLPIGYNGILSRFSCEPHTSFHHRRRQWQQRLEDRLSLPHSDVIVQHYLYRGDHKAWTSTTVHIVCNAIYSGFIEPAAVNIWLAHLAKGELSDGSLFSVSLVPILHAHLDYIRAHGGILEDQQDGFWNAYEAPLHLISELAFSNVPTLSTENQIASGECLNMLLELADADISDHGQKLVGMLVKQVKTLSPDRMTWQLLIVGKTAVLGRDQGLLSLGEAVVDHALQWVVRMLTGCREIGEEDTRLLSELINVLTATNILKSHFAEPVVTAVVREHPYSELALRLLATILPKAQLKPLIVNRHIQTLVQHPHFANFTTSSTKNALTNVLYVLFHLHPVNTCQPSHVQPLISLYGGSASVADRKLLAIFRLFEAQRRTSIASLFAQWSSSPQSFQSTSALEALKDVDSLLVLRTALHFPQWRVLDDANTDNDWEEWPEASDIYDPVFLLLLFAHVLAEDVPKTIPSWVELFRTNAVGLVIRALSSKDDLIRELAAAQIAVLWKALEHAEMLETPHVFHILSLLRDVLHPAHGHAPERLPSYTTLLLAHALRGVFYPSNFTYPITARFLLQRSTLDIGDVPMLYGMLYSSAEDHGKRDRAWIIRMLADGMQSSADWRVFKSRHTWDLLASLFQSEEKERSLKRGVLEVLANLTCIPQAAMSLLLKSSLLIWIEMQLIVTLVEDEGPAWLKVLENILIVADSVKLEVSTGGEWRACIARCLLLLINACKCLHTFPVFRLLTGIVLRLALLPGTPVSQMPRLLNRCMLVFKDQETKLVFPDIARAVTDSESPFKAPHGAFNLWEIPPLSDAALCKAQEESIEQLWQVTMLLDADRKSIAWDELTSLLLVWRACTGERSVVGEWTRREVLRNVNIKK</sequence>
<dbReference type="EMBL" id="JADNRY010000062">
    <property type="protein sequence ID" value="KAF9068316.1"/>
    <property type="molecule type" value="Genomic_DNA"/>
</dbReference>
<feature type="domain" description="URB1 C-terminal" evidence="3">
    <location>
        <begin position="1748"/>
        <end position="1941"/>
    </location>
</feature>
<dbReference type="Pfam" id="PF26140">
    <property type="entry name" value="HEAT_URB1"/>
    <property type="match status" value="1"/>
</dbReference>
<proteinExistence type="predicted"/>
<reference evidence="5" key="1">
    <citation type="submission" date="2020-11" db="EMBL/GenBank/DDBJ databases">
        <authorList>
            <consortium name="DOE Joint Genome Institute"/>
            <person name="Ahrendt S."/>
            <person name="Riley R."/>
            <person name="Andreopoulos W."/>
            <person name="Labutti K."/>
            <person name="Pangilinan J."/>
            <person name="Ruiz-Duenas F.J."/>
            <person name="Barrasa J.M."/>
            <person name="Sanchez-Garcia M."/>
            <person name="Camarero S."/>
            <person name="Miyauchi S."/>
            <person name="Serrano A."/>
            <person name="Linde D."/>
            <person name="Babiker R."/>
            <person name="Drula E."/>
            <person name="Ayuso-Fernandez I."/>
            <person name="Pacheco R."/>
            <person name="Padilla G."/>
            <person name="Ferreira P."/>
            <person name="Barriuso J."/>
            <person name="Kellner H."/>
            <person name="Castanera R."/>
            <person name="Alfaro M."/>
            <person name="Ramirez L."/>
            <person name="Pisabarro A.G."/>
            <person name="Kuo A."/>
            <person name="Tritt A."/>
            <person name="Lipzen A."/>
            <person name="He G."/>
            <person name="Yan M."/>
            <person name="Ng V."/>
            <person name="Cullen D."/>
            <person name="Martin F."/>
            <person name="Rosso M.-N."/>
            <person name="Henrissat B."/>
            <person name="Hibbett D."/>
            <person name="Martinez A.T."/>
            <person name="Grigoriev I.V."/>
        </authorList>
    </citation>
    <scope>NUCLEOTIDE SEQUENCE</scope>
    <source>
        <strain evidence="5">AH 40177</strain>
    </source>
</reference>
<dbReference type="Pfam" id="PF11707">
    <property type="entry name" value="Npa1"/>
    <property type="match status" value="1"/>
</dbReference>